<gene>
    <name evidence="1" type="ORF">H8S75_32105</name>
</gene>
<comment type="caution">
    <text evidence="1">The sequence shown here is derived from an EMBL/GenBank/DDBJ whole genome shotgun (WGS) entry which is preliminary data.</text>
</comment>
<sequence length="141" mass="15302">MEKIKINEKLYDLVINGVQLTDQGGRVIFQPAAVTFAEIEADVKATKAITVLDDAGEPILTRSDLVYAGRLAKDDNYVVGTEQVQTGTDPESGDPITETRDVIGMVMIAEFRAPDLREELAATKAQLAYVAMMGGIDLEEV</sequence>
<evidence type="ECO:0000313" key="1">
    <source>
        <dbReference type="EMBL" id="MBC5712544.1"/>
    </source>
</evidence>
<name>A0ABR7HH80_9FIRM</name>
<dbReference type="EMBL" id="JACOPB010000049">
    <property type="protein sequence ID" value="MBC5712544.1"/>
    <property type="molecule type" value="Genomic_DNA"/>
</dbReference>
<evidence type="ECO:0000313" key="2">
    <source>
        <dbReference type="Proteomes" id="UP000634672"/>
    </source>
</evidence>
<protein>
    <recommendedName>
        <fullName evidence="3">Head decoration protein</fullName>
    </recommendedName>
</protein>
<dbReference type="RefSeq" id="WP_187024940.1">
    <property type="nucleotide sequence ID" value="NZ_JACOPB010000049.1"/>
</dbReference>
<dbReference type="Proteomes" id="UP000634672">
    <property type="component" value="Unassembled WGS sequence"/>
</dbReference>
<evidence type="ECO:0008006" key="3">
    <source>
        <dbReference type="Google" id="ProtNLM"/>
    </source>
</evidence>
<proteinExistence type="predicted"/>
<keyword evidence="2" id="KW-1185">Reference proteome</keyword>
<accession>A0ABR7HH80</accession>
<organism evidence="1 2">
    <name type="scientific">Hungatella hominis</name>
    <dbReference type="NCBI Taxonomy" id="2763050"/>
    <lineage>
        <taxon>Bacteria</taxon>
        <taxon>Bacillati</taxon>
        <taxon>Bacillota</taxon>
        <taxon>Clostridia</taxon>
        <taxon>Lachnospirales</taxon>
        <taxon>Lachnospiraceae</taxon>
        <taxon>Hungatella</taxon>
    </lineage>
</organism>
<reference evidence="1 2" key="1">
    <citation type="submission" date="2020-08" db="EMBL/GenBank/DDBJ databases">
        <title>Genome public.</title>
        <authorList>
            <person name="Liu C."/>
            <person name="Sun Q."/>
        </authorList>
    </citation>
    <scope>NUCLEOTIDE SEQUENCE [LARGE SCALE GENOMIC DNA]</scope>
    <source>
        <strain evidence="1 2">NSJ-66</strain>
    </source>
</reference>